<dbReference type="SUPFAM" id="SSF63380">
    <property type="entry name" value="Riboflavin synthase domain-like"/>
    <property type="match status" value="1"/>
</dbReference>
<evidence type="ECO:0000256" key="4">
    <source>
        <dbReference type="ARBA" id="ARBA00022723"/>
    </source>
</evidence>
<evidence type="ECO:0000256" key="1">
    <source>
        <dbReference type="ARBA" id="ARBA00001974"/>
    </source>
</evidence>
<evidence type="ECO:0000256" key="5">
    <source>
        <dbReference type="ARBA" id="ARBA00022827"/>
    </source>
</evidence>
<dbReference type="CDD" id="cd06214">
    <property type="entry name" value="PA_degradation_oxidoreductase_like"/>
    <property type="match status" value="1"/>
</dbReference>
<dbReference type="InterPro" id="IPR002744">
    <property type="entry name" value="MIP18-like"/>
</dbReference>
<dbReference type="InterPro" id="IPR039261">
    <property type="entry name" value="FNR_nucleotide-bd"/>
</dbReference>
<comment type="caution">
    <text evidence="11">The sequence shown here is derived from an EMBL/GenBank/DDBJ whole genome shotgun (WGS) entry which is preliminary data.</text>
</comment>
<reference evidence="11 13" key="1">
    <citation type="submission" date="2024-02" db="EMBL/GenBank/DDBJ databases">
        <authorList>
            <person name="Chen Y."/>
            <person name="Shah S."/>
            <person name="Dougan E. K."/>
            <person name="Thang M."/>
            <person name="Chan C."/>
        </authorList>
    </citation>
    <scope>NUCLEOTIDE SEQUENCE [LARGE SCALE GENOMIC DNA]</scope>
</reference>
<dbReference type="Pfam" id="PF00175">
    <property type="entry name" value="NAD_binding_1"/>
    <property type="match status" value="1"/>
</dbReference>
<evidence type="ECO:0000259" key="9">
    <source>
        <dbReference type="PROSITE" id="PS51085"/>
    </source>
</evidence>
<dbReference type="SUPFAM" id="SSF117916">
    <property type="entry name" value="Fe-S cluster assembly (FSCA) domain-like"/>
    <property type="match status" value="1"/>
</dbReference>
<dbReference type="PRINTS" id="PR00406">
    <property type="entry name" value="CYTB5RDTASE"/>
</dbReference>
<dbReference type="SUPFAM" id="SSF54292">
    <property type="entry name" value="2Fe-2S ferredoxin-like"/>
    <property type="match status" value="1"/>
</dbReference>
<keyword evidence="6" id="KW-0560">Oxidoreductase</keyword>
<organism evidence="11 13">
    <name type="scientific">Durusdinium trenchii</name>
    <dbReference type="NCBI Taxonomy" id="1381693"/>
    <lineage>
        <taxon>Eukaryota</taxon>
        <taxon>Sar</taxon>
        <taxon>Alveolata</taxon>
        <taxon>Dinophyceae</taxon>
        <taxon>Suessiales</taxon>
        <taxon>Symbiodiniaceae</taxon>
        <taxon>Durusdinium</taxon>
    </lineage>
</organism>
<dbReference type="InterPro" id="IPR001709">
    <property type="entry name" value="Flavoprot_Pyr_Nucl_cyt_Rdtase"/>
</dbReference>
<dbReference type="InterPro" id="IPR012675">
    <property type="entry name" value="Beta-grasp_dom_sf"/>
</dbReference>
<dbReference type="PRINTS" id="PR00371">
    <property type="entry name" value="FPNCR"/>
</dbReference>
<evidence type="ECO:0000259" key="10">
    <source>
        <dbReference type="PROSITE" id="PS51384"/>
    </source>
</evidence>
<dbReference type="PROSITE" id="PS51085">
    <property type="entry name" value="2FE2S_FER_2"/>
    <property type="match status" value="1"/>
</dbReference>
<evidence type="ECO:0000313" key="13">
    <source>
        <dbReference type="Proteomes" id="UP001642464"/>
    </source>
</evidence>
<dbReference type="PROSITE" id="PS51384">
    <property type="entry name" value="FAD_FR"/>
    <property type="match status" value="1"/>
</dbReference>
<keyword evidence="4" id="KW-0479">Metal-binding</keyword>
<dbReference type="InterPro" id="IPR001433">
    <property type="entry name" value="OxRdtase_FAD/NAD-bd"/>
</dbReference>
<evidence type="ECO:0000256" key="6">
    <source>
        <dbReference type="ARBA" id="ARBA00023002"/>
    </source>
</evidence>
<evidence type="ECO:0000256" key="2">
    <source>
        <dbReference type="ARBA" id="ARBA00022630"/>
    </source>
</evidence>
<keyword evidence="5" id="KW-0274">FAD</keyword>
<dbReference type="EMBL" id="CAXAMM010017779">
    <property type="protein sequence ID" value="CAK9042001.1"/>
    <property type="molecule type" value="Genomic_DNA"/>
</dbReference>
<evidence type="ECO:0000313" key="11">
    <source>
        <dbReference type="EMBL" id="CAK9039479.1"/>
    </source>
</evidence>
<protein>
    <submittedName>
        <fullName evidence="11">Reductase subunit) (1</fullName>
    </submittedName>
</protein>
<dbReference type="Gene3D" id="3.30.300.130">
    <property type="entry name" value="Fe-S cluster assembly (FSCA)"/>
    <property type="match status" value="1"/>
</dbReference>
<dbReference type="InterPro" id="IPR034904">
    <property type="entry name" value="FSCA_dom_sf"/>
</dbReference>
<gene>
    <name evidence="11" type="ORF">SCF082_LOCUS23100</name>
    <name evidence="12" type="ORF">SCF082_LOCUS24209</name>
</gene>
<dbReference type="InterPro" id="IPR006058">
    <property type="entry name" value="2Fe2S_fd_BS"/>
</dbReference>
<dbReference type="PANTHER" id="PTHR47354">
    <property type="entry name" value="NADH OXIDOREDUCTASE HCR"/>
    <property type="match status" value="1"/>
</dbReference>
<comment type="cofactor">
    <cofactor evidence="1">
        <name>FAD</name>
        <dbReference type="ChEBI" id="CHEBI:57692"/>
    </cofactor>
</comment>
<dbReference type="PROSITE" id="PS00197">
    <property type="entry name" value="2FE2S_FER_1"/>
    <property type="match status" value="1"/>
</dbReference>
<dbReference type="CDD" id="cd00207">
    <property type="entry name" value="fer2"/>
    <property type="match status" value="1"/>
</dbReference>
<dbReference type="InterPro" id="IPR036010">
    <property type="entry name" value="2Fe-2S_ferredoxin-like_sf"/>
</dbReference>
<dbReference type="NCBIfam" id="TIGR02159">
    <property type="entry name" value="PA_CoA_Oxy4"/>
    <property type="match status" value="1"/>
</dbReference>
<accession>A0ABP0LJW2</accession>
<sequence length="406" mass="44486">MEAIDNKPSADRIWNWLKAVPDPEIPVVSVVDLGIVRDFAWEEGVLAVRVTPTYSGCPATAVISMSIEEALRINGIDEIRIETVLSPPWTTDWISDEGKEKLKAYGIAPPVDGINDEVLRVGIKRVDGGWFSSWANEELKVGDTLEAMKPMGNFYADLDPTAARRYLGFAGGSGITPLISIIKTVLEEEPKSTFSLVYGNRSAASVMFREELEDLKNIYLGRLSVLHILETESDIDLFSGRVDREKCDALFDAWLPVGPDDYAFICGPEPMMLAVSDALKSRGVAKDKIKFELFKSSHPKKAKAKTSQEADATATCEATVTVDGISRTFGMTKDQTILEAALAANLGAPFACKAGVCSTCRAKVIEGEGEMEANFALEDYEVEHGFVLTCQCRPLSDKIVIDYDQH</sequence>
<keyword evidence="2" id="KW-0285">Flavoprotein</keyword>
<feature type="domain" description="FAD-binding FR-type" evidence="10">
    <location>
        <begin position="20"/>
        <end position="157"/>
    </location>
</feature>
<dbReference type="Proteomes" id="UP001642464">
    <property type="component" value="Unassembled WGS sequence"/>
</dbReference>
<proteinExistence type="predicted"/>
<dbReference type="InterPro" id="IPR011883">
    <property type="entry name" value="PaaD-like"/>
</dbReference>
<dbReference type="Pfam" id="PF00111">
    <property type="entry name" value="Fer2"/>
    <property type="match status" value="1"/>
</dbReference>
<keyword evidence="3" id="KW-0001">2Fe-2S</keyword>
<keyword evidence="7" id="KW-0408">Iron</keyword>
<dbReference type="EMBL" id="CAXAMM010016668">
    <property type="protein sequence ID" value="CAK9039479.1"/>
    <property type="molecule type" value="Genomic_DNA"/>
</dbReference>
<dbReference type="Gene3D" id="3.40.50.80">
    <property type="entry name" value="Nucleotide-binding domain of ferredoxin-NADP reductase (FNR) module"/>
    <property type="match status" value="1"/>
</dbReference>
<evidence type="ECO:0000256" key="7">
    <source>
        <dbReference type="ARBA" id="ARBA00023004"/>
    </source>
</evidence>
<name>A0ABP0LJW2_9DINO</name>
<dbReference type="InterPro" id="IPR001041">
    <property type="entry name" value="2Fe-2S_ferredoxin-type"/>
</dbReference>
<dbReference type="InterPro" id="IPR017927">
    <property type="entry name" value="FAD-bd_FR_type"/>
</dbReference>
<dbReference type="Gene3D" id="3.10.20.30">
    <property type="match status" value="1"/>
</dbReference>
<dbReference type="PANTHER" id="PTHR47354:SF8">
    <property type="entry name" value="1,2-PHENYLACETYL-COA EPOXIDASE, SUBUNIT E"/>
    <property type="match status" value="1"/>
</dbReference>
<feature type="domain" description="2Fe-2S ferredoxin-type" evidence="9">
    <location>
        <begin position="316"/>
        <end position="406"/>
    </location>
</feature>
<evidence type="ECO:0000313" key="12">
    <source>
        <dbReference type="EMBL" id="CAK9042001.1"/>
    </source>
</evidence>
<dbReference type="Pfam" id="PF01883">
    <property type="entry name" value="FeS_assembly_P"/>
    <property type="match status" value="1"/>
</dbReference>
<dbReference type="InterPro" id="IPR017938">
    <property type="entry name" value="Riboflavin_synthase-like_b-brl"/>
</dbReference>
<evidence type="ECO:0000256" key="3">
    <source>
        <dbReference type="ARBA" id="ARBA00022714"/>
    </source>
</evidence>
<evidence type="ECO:0000256" key="8">
    <source>
        <dbReference type="ARBA" id="ARBA00023014"/>
    </source>
</evidence>
<dbReference type="SUPFAM" id="SSF52343">
    <property type="entry name" value="Ferredoxin reductase-like, C-terminal NADP-linked domain"/>
    <property type="match status" value="1"/>
</dbReference>
<keyword evidence="13" id="KW-1185">Reference proteome</keyword>
<keyword evidence="8" id="KW-0411">Iron-sulfur</keyword>
<dbReference type="InterPro" id="IPR050415">
    <property type="entry name" value="MRET"/>
</dbReference>